<dbReference type="PANTHER" id="PTHR45754:SF1">
    <property type="entry name" value="METHYLENETETRAHYDROFOLATE REDUCTASE 1"/>
    <property type="match status" value="1"/>
</dbReference>
<comment type="cofactor">
    <cofactor evidence="1">
        <name>FAD</name>
        <dbReference type="ChEBI" id="CHEBI:57692"/>
    </cofactor>
</comment>
<evidence type="ECO:0000256" key="4">
    <source>
        <dbReference type="ARBA" id="ARBA00022630"/>
    </source>
</evidence>
<name>A0A9C6XVE9_FRAOC</name>
<dbReference type="GeneID" id="127752050"/>
<dbReference type="PANTHER" id="PTHR45754">
    <property type="entry name" value="METHYLENETETRAHYDROFOLATE REDUCTASE"/>
    <property type="match status" value="1"/>
</dbReference>
<evidence type="ECO:0000313" key="10">
    <source>
        <dbReference type="RefSeq" id="XP_052132523.1"/>
    </source>
</evidence>
<evidence type="ECO:0000256" key="6">
    <source>
        <dbReference type="ARBA" id="ARBA00023002"/>
    </source>
</evidence>
<feature type="non-terminal residue" evidence="10">
    <location>
        <position position="172"/>
    </location>
</feature>
<comment type="pathway">
    <text evidence="2 7">One-carbon metabolism; tetrahydrofolate interconversion.</text>
</comment>
<gene>
    <name evidence="10" type="primary">LOC127752050</name>
</gene>
<protein>
    <submittedName>
        <fullName evidence="10">Uncharacterized protein LOC127752050</fullName>
    </submittedName>
</protein>
<dbReference type="GO" id="GO:0071949">
    <property type="term" value="F:FAD binding"/>
    <property type="evidence" value="ECO:0007669"/>
    <property type="project" value="TreeGrafter"/>
</dbReference>
<dbReference type="RefSeq" id="XP_052132523.1">
    <property type="nucleotide sequence ID" value="XM_052276563.1"/>
</dbReference>
<dbReference type="InterPro" id="IPR003171">
    <property type="entry name" value="Mehydrof_redctse-like"/>
</dbReference>
<keyword evidence="9" id="KW-1185">Reference proteome</keyword>
<evidence type="ECO:0000256" key="3">
    <source>
        <dbReference type="ARBA" id="ARBA00006743"/>
    </source>
</evidence>
<dbReference type="Pfam" id="PF02219">
    <property type="entry name" value="MTHFR"/>
    <property type="match status" value="1"/>
</dbReference>
<dbReference type="Proteomes" id="UP000504606">
    <property type="component" value="Unplaced"/>
</dbReference>
<sequence length="172" mass="18631">MRELCVVPEAASHQDGGCDEARADTRTSAATASATSLPSGSSRSRTDFDIPKIIAEKIRSKSFFWSAELIPGTSPHLQALLEQSLKDIANHAHNAPSFVSVTWHESHLKEIKVGGSTRLQHPALELSKYLQQKFGIPALLHLSAGNLKRTQVVRILEGCIDSGITNILALRG</sequence>
<evidence type="ECO:0000256" key="2">
    <source>
        <dbReference type="ARBA" id="ARBA00004777"/>
    </source>
</evidence>
<dbReference type="GO" id="GO:0005829">
    <property type="term" value="C:cytosol"/>
    <property type="evidence" value="ECO:0007669"/>
    <property type="project" value="TreeGrafter"/>
</dbReference>
<dbReference type="OrthoDB" id="16284at2759"/>
<keyword evidence="5" id="KW-0274">FAD</keyword>
<reference evidence="10" key="1">
    <citation type="submission" date="2025-08" db="UniProtKB">
        <authorList>
            <consortium name="RefSeq"/>
        </authorList>
    </citation>
    <scope>IDENTIFICATION</scope>
    <source>
        <tissue evidence="10">Whole organism</tissue>
    </source>
</reference>
<dbReference type="AlphaFoldDB" id="A0A9C6XVE9"/>
<dbReference type="KEGG" id="foc:127752050"/>
<feature type="region of interest" description="Disordered" evidence="8">
    <location>
        <begin position="9"/>
        <end position="45"/>
    </location>
</feature>
<dbReference type="GO" id="GO:0035999">
    <property type="term" value="P:tetrahydrofolate interconversion"/>
    <property type="evidence" value="ECO:0007669"/>
    <property type="project" value="TreeGrafter"/>
</dbReference>
<evidence type="ECO:0000256" key="7">
    <source>
        <dbReference type="RuleBase" id="RU004254"/>
    </source>
</evidence>
<feature type="compositionally biased region" description="Low complexity" evidence="8">
    <location>
        <begin position="26"/>
        <end position="43"/>
    </location>
</feature>
<dbReference type="SUPFAM" id="SSF51730">
    <property type="entry name" value="FAD-linked oxidoreductase"/>
    <property type="match status" value="1"/>
</dbReference>
<dbReference type="GO" id="GO:0009086">
    <property type="term" value="P:methionine biosynthetic process"/>
    <property type="evidence" value="ECO:0007669"/>
    <property type="project" value="TreeGrafter"/>
</dbReference>
<evidence type="ECO:0000256" key="1">
    <source>
        <dbReference type="ARBA" id="ARBA00001974"/>
    </source>
</evidence>
<accession>A0A9C6XVE9</accession>
<keyword evidence="4" id="KW-0285">Flavoprotein</keyword>
<evidence type="ECO:0000256" key="5">
    <source>
        <dbReference type="ARBA" id="ARBA00022827"/>
    </source>
</evidence>
<dbReference type="GO" id="GO:0004489">
    <property type="term" value="F:methylenetetrahydrofolate reductase [NAD(P)H] activity"/>
    <property type="evidence" value="ECO:0007669"/>
    <property type="project" value="InterPro"/>
</dbReference>
<evidence type="ECO:0000256" key="8">
    <source>
        <dbReference type="SAM" id="MobiDB-lite"/>
    </source>
</evidence>
<evidence type="ECO:0000313" key="9">
    <source>
        <dbReference type="Proteomes" id="UP000504606"/>
    </source>
</evidence>
<organism evidence="9 10">
    <name type="scientific">Frankliniella occidentalis</name>
    <name type="common">Western flower thrips</name>
    <name type="synonym">Euthrips occidentalis</name>
    <dbReference type="NCBI Taxonomy" id="133901"/>
    <lineage>
        <taxon>Eukaryota</taxon>
        <taxon>Metazoa</taxon>
        <taxon>Ecdysozoa</taxon>
        <taxon>Arthropoda</taxon>
        <taxon>Hexapoda</taxon>
        <taxon>Insecta</taxon>
        <taxon>Pterygota</taxon>
        <taxon>Neoptera</taxon>
        <taxon>Paraneoptera</taxon>
        <taxon>Thysanoptera</taxon>
        <taxon>Terebrantia</taxon>
        <taxon>Thripoidea</taxon>
        <taxon>Thripidae</taxon>
        <taxon>Frankliniella</taxon>
    </lineage>
</organism>
<comment type="similarity">
    <text evidence="3">Belongs to the methylenetetrahydrofolate reductase family.</text>
</comment>
<dbReference type="Gene3D" id="3.20.20.220">
    <property type="match status" value="1"/>
</dbReference>
<proteinExistence type="inferred from homology"/>
<dbReference type="InterPro" id="IPR029041">
    <property type="entry name" value="FAD-linked_oxidoreductase-like"/>
</dbReference>
<keyword evidence="6" id="KW-0560">Oxidoreductase</keyword>